<sequence>MDPLPELVGARAIASGGPSDQPGREEGDLGGRLLVVLPTEVVADELVAGERARALGLDVYVGEVDADGEEARAEGEEGSGGEELPGSGRGAPPHASPSMGRSSL</sequence>
<evidence type="ECO:0000313" key="2">
    <source>
        <dbReference type="EMBL" id="JAD99061.1"/>
    </source>
</evidence>
<proteinExistence type="predicted"/>
<accession>A0A0A9EG75</accession>
<dbReference type="EMBL" id="GBRH01198834">
    <property type="protein sequence ID" value="JAD99061.1"/>
    <property type="molecule type" value="Transcribed_RNA"/>
</dbReference>
<evidence type="ECO:0000256" key="1">
    <source>
        <dbReference type="SAM" id="MobiDB-lite"/>
    </source>
</evidence>
<reference evidence="2" key="1">
    <citation type="submission" date="2014-09" db="EMBL/GenBank/DDBJ databases">
        <authorList>
            <person name="Magalhaes I.L.F."/>
            <person name="Oliveira U."/>
            <person name="Santos F.R."/>
            <person name="Vidigal T.H.D.A."/>
            <person name="Brescovit A.D."/>
            <person name="Santos A.J."/>
        </authorList>
    </citation>
    <scope>NUCLEOTIDE SEQUENCE</scope>
    <source>
        <tissue evidence="2">Shoot tissue taken approximately 20 cm above the soil surface</tissue>
    </source>
</reference>
<name>A0A0A9EG75_ARUDO</name>
<reference evidence="2" key="2">
    <citation type="journal article" date="2015" name="Data Brief">
        <title>Shoot transcriptome of the giant reed, Arundo donax.</title>
        <authorList>
            <person name="Barrero R.A."/>
            <person name="Guerrero F.D."/>
            <person name="Moolhuijzen P."/>
            <person name="Goolsby J.A."/>
            <person name="Tidwell J."/>
            <person name="Bellgard S.E."/>
            <person name="Bellgard M.I."/>
        </authorList>
    </citation>
    <scope>NUCLEOTIDE SEQUENCE</scope>
    <source>
        <tissue evidence="2">Shoot tissue taken approximately 20 cm above the soil surface</tissue>
    </source>
</reference>
<dbReference type="AlphaFoldDB" id="A0A0A9EG75"/>
<protein>
    <submittedName>
        <fullName evidence="2">Uncharacterized protein</fullName>
    </submittedName>
</protein>
<feature type="region of interest" description="Disordered" evidence="1">
    <location>
        <begin position="66"/>
        <end position="104"/>
    </location>
</feature>
<organism evidence="2">
    <name type="scientific">Arundo donax</name>
    <name type="common">Giant reed</name>
    <name type="synonym">Donax arundinaceus</name>
    <dbReference type="NCBI Taxonomy" id="35708"/>
    <lineage>
        <taxon>Eukaryota</taxon>
        <taxon>Viridiplantae</taxon>
        <taxon>Streptophyta</taxon>
        <taxon>Embryophyta</taxon>
        <taxon>Tracheophyta</taxon>
        <taxon>Spermatophyta</taxon>
        <taxon>Magnoliopsida</taxon>
        <taxon>Liliopsida</taxon>
        <taxon>Poales</taxon>
        <taxon>Poaceae</taxon>
        <taxon>PACMAD clade</taxon>
        <taxon>Arundinoideae</taxon>
        <taxon>Arundineae</taxon>
        <taxon>Arundo</taxon>
    </lineage>
</organism>
<feature type="region of interest" description="Disordered" evidence="1">
    <location>
        <begin position="1"/>
        <end position="28"/>
    </location>
</feature>